<evidence type="ECO:0000313" key="2">
    <source>
        <dbReference type="Proteomes" id="UP001472677"/>
    </source>
</evidence>
<name>A0ABR2BTX7_9ROSI</name>
<keyword evidence="2" id="KW-1185">Reference proteome</keyword>
<dbReference type="EMBL" id="JBBPBM010000086">
    <property type="protein sequence ID" value="KAK8510384.1"/>
    <property type="molecule type" value="Genomic_DNA"/>
</dbReference>
<sequence length="207" mass="22808">MSACEEERCDQVDARGTNNVVGGCDDGVKVQVDDGVANGVAVRQEESLVRSPEASLGGVCWRGNSLWSGHEGVSNALVPTVREEQLVDVVVNYIGPVVEGSTTEVLVTNEYKRKVRLLIDVISSLQSPEEKRKADKALQRQGHGRPCFLKVWNRESFGSVDLQIEVNTELLNDLEGRGEGGDGLLNTRLNLQGNIWKLLRYCSSIWR</sequence>
<comment type="caution">
    <text evidence="1">The sequence shown here is derived from an EMBL/GenBank/DDBJ whole genome shotgun (WGS) entry which is preliminary data.</text>
</comment>
<evidence type="ECO:0000313" key="1">
    <source>
        <dbReference type="EMBL" id="KAK8510384.1"/>
    </source>
</evidence>
<protein>
    <submittedName>
        <fullName evidence="1">Uncharacterized protein</fullName>
    </submittedName>
</protein>
<accession>A0ABR2BTX7</accession>
<proteinExistence type="predicted"/>
<dbReference type="Proteomes" id="UP001472677">
    <property type="component" value="Unassembled WGS sequence"/>
</dbReference>
<reference evidence="1 2" key="1">
    <citation type="journal article" date="2024" name="G3 (Bethesda)">
        <title>Genome assembly of Hibiscus sabdariffa L. provides insights into metabolisms of medicinal natural products.</title>
        <authorList>
            <person name="Kim T."/>
        </authorList>
    </citation>
    <scope>NUCLEOTIDE SEQUENCE [LARGE SCALE GENOMIC DNA]</scope>
    <source>
        <strain evidence="1">TK-2024</strain>
        <tissue evidence="1">Old leaves</tissue>
    </source>
</reference>
<organism evidence="1 2">
    <name type="scientific">Hibiscus sabdariffa</name>
    <name type="common">roselle</name>
    <dbReference type="NCBI Taxonomy" id="183260"/>
    <lineage>
        <taxon>Eukaryota</taxon>
        <taxon>Viridiplantae</taxon>
        <taxon>Streptophyta</taxon>
        <taxon>Embryophyta</taxon>
        <taxon>Tracheophyta</taxon>
        <taxon>Spermatophyta</taxon>
        <taxon>Magnoliopsida</taxon>
        <taxon>eudicotyledons</taxon>
        <taxon>Gunneridae</taxon>
        <taxon>Pentapetalae</taxon>
        <taxon>rosids</taxon>
        <taxon>malvids</taxon>
        <taxon>Malvales</taxon>
        <taxon>Malvaceae</taxon>
        <taxon>Malvoideae</taxon>
        <taxon>Hibiscus</taxon>
    </lineage>
</organism>
<gene>
    <name evidence="1" type="ORF">V6N12_011753</name>
</gene>